<dbReference type="Proteomes" id="UP000236497">
    <property type="component" value="Unassembled WGS sequence"/>
</dbReference>
<evidence type="ECO:0000256" key="2">
    <source>
        <dbReference type="ARBA" id="ARBA00022679"/>
    </source>
</evidence>
<proteinExistence type="predicted"/>
<evidence type="ECO:0000259" key="3">
    <source>
        <dbReference type="Pfam" id="PF00588"/>
    </source>
</evidence>
<dbReference type="EMBL" id="CVTD020000016">
    <property type="protein sequence ID" value="CRZ34689.1"/>
    <property type="molecule type" value="Genomic_DNA"/>
</dbReference>
<evidence type="ECO:0000313" key="5">
    <source>
        <dbReference type="Proteomes" id="UP000236497"/>
    </source>
</evidence>
<dbReference type="GO" id="GO:0006396">
    <property type="term" value="P:RNA processing"/>
    <property type="evidence" value="ECO:0007669"/>
    <property type="project" value="InterPro"/>
</dbReference>
<dbReference type="GO" id="GO:0032259">
    <property type="term" value="P:methylation"/>
    <property type="evidence" value="ECO:0007669"/>
    <property type="project" value="UniProtKB-KW"/>
</dbReference>
<organism evidence="4 5">
    <name type="scientific">Herbinix hemicellulosilytica</name>
    <dbReference type="NCBI Taxonomy" id="1564487"/>
    <lineage>
        <taxon>Bacteria</taxon>
        <taxon>Bacillati</taxon>
        <taxon>Bacillota</taxon>
        <taxon>Clostridia</taxon>
        <taxon>Lachnospirales</taxon>
        <taxon>Lachnospiraceae</taxon>
        <taxon>Herbinix</taxon>
    </lineage>
</organism>
<dbReference type="RefSeq" id="WP_103202800.1">
    <property type="nucleotide sequence ID" value="NZ_CVTD020000016.1"/>
</dbReference>
<keyword evidence="1" id="KW-0489">Methyltransferase</keyword>
<protein>
    <recommendedName>
        <fullName evidence="3">tRNA/rRNA methyltransferase SpoU type domain-containing protein</fullName>
    </recommendedName>
</protein>
<keyword evidence="5" id="KW-1185">Reference proteome</keyword>
<name>A0A0H5SGU5_HERHM</name>
<evidence type="ECO:0000313" key="4">
    <source>
        <dbReference type="EMBL" id="CRZ34689.1"/>
    </source>
</evidence>
<gene>
    <name evidence="4" type="ORF">HHT355_1488</name>
</gene>
<dbReference type="PANTHER" id="PTHR43191:SF2">
    <property type="entry name" value="RRNA METHYLTRANSFERASE 3, MITOCHONDRIAL"/>
    <property type="match status" value="1"/>
</dbReference>
<accession>A0A0H5SGU5</accession>
<dbReference type="InterPro" id="IPR051259">
    <property type="entry name" value="rRNA_Methyltransferase"/>
</dbReference>
<keyword evidence="2" id="KW-0808">Transferase</keyword>
<dbReference type="Pfam" id="PF00588">
    <property type="entry name" value="SpoU_methylase"/>
    <property type="match status" value="1"/>
</dbReference>
<dbReference type="SUPFAM" id="SSF75217">
    <property type="entry name" value="alpha/beta knot"/>
    <property type="match status" value="1"/>
</dbReference>
<dbReference type="PANTHER" id="PTHR43191">
    <property type="entry name" value="RRNA METHYLTRANSFERASE 3"/>
    <property type="match status" value="1"/>
</dbReference>
<dbReference type="Gene3D" id="3.40.1280.10">
    <property type="match status" value="1"/>
</dbReference>
<dbReference type="InterPro" id="IPR029028">
    <property type="entry name" value="Alpha/beta_knot_MTases"/>
</dbReference>
<reference evidence="4 5" key="1">
    <citation type="submission" date="2015-06" db="EMBL/GenBank/DDBJ databases">
        <authorList>
            <person name="Wibberg Daniel"/>
        </authorList>
    </citation>
    <scope>NUCLEOTIDE SEQUENCE [LARGE SCALE GENOMIC DNA]</scope>
    <source>
        <strain evidence="4 5">T3/55T</strain>
    </source>
</reference>
<dbReference type="InterPro" id="IPR029026">
    <property type="entry name" value="tRNA_m1G_MTases_N"/>
</dbReference>
<evidence type="ECO:0000256" key="1">
    <source>
        <dbReference type="ARBA" id="ARBA00022603"/>
    </source>
</evidence>
<dbReference type="GO" id="GO:0008173">
    <property type="term" value="F:RNA methyltransferase activity"/>
    <property type="evidence" value="ECO:0007669"/>
    <property type="project" value="InterPro"/>
</dbReference>
<feature type="domain" description="tRNA/rRNA methyltransferase SpoU type" evidence="3">
    <location>
        <begin position="106"/>
        <end position="244"/>
    </location>
</feature>
<dbReference type="InterPro" id="IPR001537">
    <property type="entry name" value="SpoU_MeTrfase"/>
</dbReference>
<dbReference type="AlphaFoldDB" id="A0A0H5SGU5"/>
<sequence length="252" mass="28289">MEHKKEGKNSSDKVQIKPYKKDAEYSYTLGAFPTYELILSKPEKVRQVVAHSSYTDMDGLMDLCKKHNIPVEINDKLISKLSDKENCYVAGIFDKYSCRLSQDKSHIVLVNPSNMGNLGTILRTIAGFGIYDLAIILPGADIFNPKCVRASMGALFKVNFQFFESFDEYRRQYKDHDVFTFMLNGERTLDIADCSKSELFSLVFGNEATGLDDSFLNAGTSVKIPQTEDVDSLNLTIAVGIGVYVFNAKNLR</sequence>
<dbReference type="GO" id="GO:0003723">
    <property type="term" value="F:RNA binding"/>
    <property type="evidence" value="ECO:0007669"/>
    <property type="project" value="InterPro"/>
</dbReference>
<dbReference type="OrthoDB" id="9794400at2"/>
<dbReference type="CDD" id="cd18082">
    <property type="entry name" value="SpoU-like_family"/>
    <property type="match status" value="1"/>
</dbReference>